<evidence type="ECO:0000259" key="1">
    <source>
        <dbReference type="SMART" id="SM01321"/>
    </source>
</evidence>
<comment type="caution">
    <text evidence="2">The sequence shown here is derived from an EMBL/GenBank/DDBJ whole genome shotgun (WGS) entry which is preliminary data.</text>
</comment>
<dbReference type="PANTHER" id="PTHR34322:SF2">
    <property type="entry name" value="TRANSPOSASE IS200-LIKE DOMAIN-CONTAINING PROTEIN"/>
    <property type="match status" value="1"/>
</dbReference>
<reference evidence="2 3" key="1">
    <citation type="journal article" date="2016" name="Nat. Commun.">
        <title>Thousands of microbial genomes shed light on interconnected biogeochemical processes in an aquifer system.</title>
        <authorList>
            <person name="Anantharaman K."/>
            <person name="Brown C.T."/>
            <person name="Hug L.A."/>
            <person name="Sharon I."/>
            <person name="Castelle C.J."/>
            <person name="Probst A.J."/>
            <person name="Thomas B.C."/>
            <person name="Singh A."/>
            <person name="Wilkins M.J."/>
            <person name="Karaoz U."/>
            <person name="Brodie E.L."/>
            <person name="Williams K.H."/>
            <person name="Hubbard S.S."/>
            <person name="Banfield J.F."/>
        </authorList>
    </citation>
    <scope>NUCLEOTIDE SEQUENCE [LARGE SCALE GENOMIC DNA]</scope>
</reference>
<dbReference type="InterPro" id="IPR036515">
    <property type="entry name" value="Transposase_17_sf"/>
</dbReference>
<protein>
    <recommendedName>
        <fullName evidence="1">Transposase IS200-like domain-containing protein</fullName>
    </recommendedName>
</protein>
<dbReference type="EMBL" id="MFLU01000011">
    <property type="protein sequence ID" value="OGG74872.1"/>
    <property type="molecule type" value="Genomic_DNA"/>
</dbReference>
<organism evidence="2 3">
    <name type="scientific">Candidatus Kaiserbacteria bacterium RIFCSPLOWO2_01_FULL_50_24</name>
    <dbReference type="NCBI Taxonomy" id="1798507"/>
    <lineage>
        <taxon>Bacteria</taxon>
        <taxon>Candidatus Kaiseribacteriota</taxon>
    </lineage>
</organism>
<dbReference type="GO" id="GO:0003677">
    <property type="term" value="F:DNA binding"/>
    <property type="evidence" value="ECO:0007669"/>
    <property type="project" value="InterPro"/>
</dbReference>
<evidence type="ECO:0000313" key="3">
    <source>
        <dbReference type="Proteomes" id="UP000178587"/>
    </source>
</evidence>
<feature type="domain" description="Transposase IS200-like" evidence="1">
    <location>
        <begin position="9"/>
        <end position="152"/>
    </location>
</feature>
<dbReference type="Pfam" id="PF01797">
    <property type="entry name" value="Y1_Tnp"/>
    <property type="match status" value="1"/>
</dbReference>
<accession>A0A1F6ENH9</accession>
<proteinExistence type="predicted"/>
<dbReference type="PANTHER" id="PTHR34322">
    <property type="entry name" value="TRANSPOSASE, Y1_TNP DOMAIN-CONTAINING"/>
    <property type="match status" value="1"/>
</dbReference>
<dbReference type="AlphaFoldDB" id="A0A1F6ENH9"/>
<dbReference type="STRING" id="1798507.A3A34_03565"/>
<name>A0A1F6ENH9_9BACT</name>
<gene>
    <name evidence="2" type="ORF">A3A34_03565</name>
</gene>
<dbReference type="SMART" id="SM01321">
    <property type="entry name" value="Y1_Tnp"/>
    <property type="match status" value="1"/>
</dbReference>
<dbReference type="GO" id="GO:0004803">
    <property type="term" value="F:transposase activity"/>
    <property type="evidence" value="ECO:0007669"/>
    <property type="project" value="InterPro"/>
</dbReference>
<dbReference type="GO" id="GO:0006313">
    <property type="term" value="P:DNA transposition"/>
    <property type="evidence" value="ECO:0007669"/>
    <property type="project" value="InterPro"/>
</dbReference>
<dbReference type="Gene3D" id="3.30.70.1290">
    <property type="entry name" value="Transposase IS200-like"/>
    <property type="match status" value="1"/>
</dbReference>
<evidence type="ECO:0000313" key="2">
    <source>
        <dbReference type="EMBL" id="OGG74872.1"/>
    </source>
</evidence>
<dbReference type="InterPro" id="IPR002686">
    <property type="entry name" value="Transposase_17"/>
</dbReference>
<dbReference type="SUPFAM" id="SSF143422">
    <property type="entry name" value="Transposase IS200-like"/>
    <property type="match status" value="1"/>
</dbReference>
<sequence length="235" mass="27077">MSIRPVSFAPGEWFHCYNRGVDKRNIFMDEHDAERLQMLLYSSNSDTPIHISNLPHAPGQGKALPYVLEQKRGKPLVDVGAYGLMPNHLHLLLREINYGGISTFMQKLGTAYSMYFNKKYERVGSLFSGKFKARHVTSDAYLRRLVNYIHANAAELFEPRWKKGKVRNMTKLKKELSKYPYSSFPDFLNAERPHRSILNIVAIEELLSRRPSMETIMDDACTFYQLEIAGENIGQ</sequence>
<dbReference type="Proteomes" id="UP000178587">
    <property type="component" value="Unassembled WGS sequence"/>
</dbReference>